<gene>
    <name evidence="1" type="ORF">PXEA_LOCUS2984</name>
</gene>
<evidence type="ECO:0000313" key="2">
    <source>
        <dbReference type="Proteomes" id="UP000784294"/>
    </source>
</evidence>
<dbReference type="AlphaFoldDB" id="A0A448WE60"/>
<comment type="caution">
    <text evidence="1">The sequence shown here is derived from an EMBL/GenBank/DDBJ whole genome shotgun (WGS) entry which is preliminary data.</text>
</comment>
<organism evidence="1 2">
    <name type="scientific">Protopolystoma xenopodis</name>
    <dbReference type="NCBI Taxonomy" id="117903"/>
    <lineage>
        <taxon>Eukaryota</taxon>
        <taxon>Metazoa</taxon>
        <taxon>Spiralia</taxon>
        <taxon>Lophotrochozoa</taxon>
        <taxon>Platyhelminthes</taxon>
        <taxon>Monogenea</taxon>
        <taxon>Polyopisthocotylea</taxon>
        <taxon>Polystomatidea</taxon>
        <taxon>Polystomatidae</taxon>
        <taxon>Protopolystoma</taxon>
    </lineage>
</organism>
<sequence>MQWCLLVGLQKHSLENWSLCDCLCPHSLLQSPFAPPPGCAAIPILDGITLQINMFVSRLHASIMSPGFRCLFFSSFDAPYPSLFPSFAFVDLPTSEGTARQLISSSHSDVENGFFLQGD</sequence>
<dbReference type="Proteomes" id="UP000784294">
    <property type="component" value="Unassembled WGS sequence"/>
</dbReference>
<name>A0A448WE60_9PLAT</name>
<proteinExistence type="predicted"/>
<dbReference type="EMBL" id="CAAALY010006588">
    <property type="protein sequence ID" value="VEL09544.1"/>
    <property type="molecule type" value="Genomic_DNA"/>
</dbReference>
<keyword evidence="2" id="KW-1185">Reference proteome</keyword>
<protein>
    <submittedName>
        <fullName evidence="1">Uncharacterized protein</fullName>
    </submittedName>
</protein>
<reference evidence="1" key="1">
    <citation type="submission" date="2018-11" db="EMBL/GenBank/DDBJ databases">
        <authorList>
            <consortium name="Pathogen Informatics"/>
        </authorList>
    </citation>
    <scope>NUCLEOTIDE SEQUENCE</scope>
</reference>
<accession>A0A448WE60</accession>
<evidence type="ECO:0000313" key="1">
    <source>
        <dbReference type="EMBL" id="VEL09544.1"/>
    </source>
</evidence>